<dbReference type="Pfam" id="PF01547">
    <property type="entry name" value="SBP_bac_1"/>
    <property type="match status" value="1"/>
</dbReference>
<organism evidence="4 5">
    <name type="scientific">Alkalispirochaeta sphaeroplastigenens</name>
    <dbReference type="NCBI Taxonomy" id="1187066"/>
    <lineage>
        <taxon>Bacteria</taxon>
        <taxon>Pseudomonadati</taxon>
        <taxon>Spirochaetota</taxon>
        <taxon>Spirochaetia</taxon>
        <taxon>Spirochaetales</taxon>
        <taxon>Spirochaetaceae</taxon>
        <taxon>Alkalispirochaeta</taxon>
    </lineage>
</organism>
<feature type="signal peptide" evidence="3">
    <location>
        <begin position="1"/>
        <end position="21"/>
    </location>
</feature>
<comment type="similarity">
    <text evidence="2">Belongs to the bacterial solute-binding protein 1 family.</text>
</comment>
<feature type="chain" id="PRO_5015645353" evidence="3">
    <location>
        <begin position="22"/>
        <end position="431"/>
    </location>
</feature>
<keyword evidence="5" id="KW-1185">Reference proteome</keyword>
<dbReference type="PANTHER" id="PTHR43649:SF12">
    <property type="entry name" value="DIACETYLCHITOBIOSE BINDING PROTEIN DASA"/>
    <property type="match status" value="1"/>
</dbReference>
<sequence length="431" mass="48679">MMKRIVALALMTALVASALFAGGQKEDADGPVSLTYWTHEDPNRTPLEERLIREFEAANPGVTIRRVTHPSTRIAELLLTAFAANQGPNIFNTQLENSFAYVANHRVAPVNLEAVGASSLEALLARYVEGSLDPVHIEGKLYGLPLEVLNWSIFINDRIFRDAGLDPDRDYPKTWEDMVRVSEQIVRREGNIITRRGFDFRYSDYLIALLPMVEQLGGQLVSDDGKTAIVGEAAWLEFLRFMEQWGPGGQNLGSPTYRNARSLFNHDNDDIAMTHTGMYQQARIMADNPEFYESGEWRVVPFPVFENAVNDIAASYYGQYLMVNAQATERQQYYSWKFIEFMQQHAEEYLQIGIIQPSRELMESDLYLSMPYADVFAADMERARVVYHAGNSSKLQELFKTAVESVMLGGVSPERAYATLKAQAQEVIDEG</sequence>
<dbReference type="AlphaFoldDB" id="A0A2S4JJK7"/>
<dbReference type="SUPFAM" id="SSF53850">
    <property type="entry name" value="Periplasmic binding protein-like II"/>
    <property type="match status" value="1"/>
</dbReference>
<accession>A0A2S4JJK7</accession>
<dbReference type="Proteomes" id="UP000237350">
    <property type="component" value="Unassembled WGS sequence"/>
</dbReference>
<evidence type="ECO:0000313" key="5">
    <source>
        <dbReference type="Proteomes" id="UP000237350"/>
    </source>
</evidence>
<evidence type="ECO:0000256" key="1">
    <source>
        <dbReference type="ARBA" id="ARBA00004418"/>
    </source>
</evidence>
<dbReference type="OrthoDB" id="362670at2"/>
<evidence type="ECO:0000313" key="4">
    <source>
        <dbReference type="EMBL" id="POQ99696.1"/>
    </source>
</evidence>
<dbReference type="Gene3D" id="3.40.190.10">
    <property type="entry name" value="Periplasmic binding protein-like II"/>
    <property type="match status" value="1"/>
</dbReference>
<evidence type="ECO:0000256" key="3">
    <source>
        <dbReference type="SAM" id="SignalP"/>
    </source>
</evidence>
<keyword evidence="3" id="KW-0732">Signal</keyword>
<protein>
    <submittedName>
        <fullName evidence="4">ABC transporter substrate-binding protein</fullName>
    </submittedName>
</protein>
<reference evidence="5" key="1">
    <citation type="submission" date="2015-12" db="EMBL/GenBank/DDBJ databases">
        <authorList>
            <person name="Lodha T.D."/>
            <person name="Chintalapati S."/>
            <person name="Chintalapati V.R."/>
            <person name="Sravanthi T."/>
        </authorList>
    </citation>
    <scope>NUCLEOTIDE SEQUENCE [LARGE SCALE GENOMIC DNA]</scope>
    <source>
        <strain evidence="5">JC133</strain>
    </source>
</reference>
<dbReference type="PANTHER" id="PTHR43649">
    <property type="entry name" value="ARABINOSE-BINDING PROTEIN-RELATED"/>
    <property type="match status" value="1"/>
</dbReference>
<gene>
    <name evidence="4" type="ORF">AU468_10265</name>
</gene>
<dbReference type="EMBL" id="LPWH01000093">
    <property type="protein sequence ID" value="POQ99696.1"/>
    <property type="molecule type" value="Genomic_DNA"/>
</dbReference>
<evidence type="ECO:0000256" key="2">
    <source>
        <dbReference type="ARBA" id="ARBA00008520"/>
    </source>
</evidence>
<proteinExistence type="inferred from homology"/>
<comment type="caution">
    <text evidence="4">The sequence shown here is derived from an EMBL/GenBank/DDBJ whole genome shotgun (WGS) entry which is preliminary data.</text>
</comment>
<dbReference type="GO" id="GO:0042597">
    <property type="term" value="C:periplasmic space"/>
    <property type="evidence" value="ECO:0007669"/>
    <property type="project" value="UniProtKB-SubCell"/>
</dbReference>
<dbReference type="InterPro" id="IPR050490">
    <property type="entry name" value="Bact_solute-bd_prot1"/>
</dbReference>
<comment type="subcellular location">
    <subcellularLocation>
        <location evidence="1">Periplasm</location>
    </subcellularLocation>
</comment>
<dbReference type="InterPro" id="IPR006059">
    <property type="entry name" value="SBP"/>
</dbReference>
<name>A0A2S4JJK7_9SPIO</name>